<dbReference type="AlphaFoldDB" id="X1S4A8"/>
<feature type="transmembrane region" description="Helical" evidence="1">
    <location>
        <begin position="5"/>
        <end position="21"/>
    </location>
</feature>
<feature type="transmembrane region" description="Helical" evidence="1">
    <location>
        <begin position="27"/>
        <end position="45"/>
    </location>
</feature>
<evidence type="ECO:0000313" key="2">
    <source>
        <dbReference type="EMBL" id="GAI62624.1"/>
    </source>
</evidence>
<keyword evidence="1" id="KW-0472">Membrane</keyword>
<organism evidence="2">
    <name type="scientific">marine sediment metagenome</name>
    <dbReference type="NCBI Taxonomy" id="412755"/>
    <lineage>
        <taxon>unclassified sequences</taxon>
        <taxon>metagenomes</taxon>
        <taxon>ecological metagenomes</taxon>
    </lineage>
</organism>
<keyword evidence="1" id="KW-1133">Transmembrane helix</keyword>
<reference evidence="2" key="1">
    <citation type="journal article" date="2014" name="Front. Microbiol.">
        <title>High frequency of phylogenetically diverse reductive dehalogenase-homologous genes in deep subseafloor sedimentary metagenomes.</title>
        <authorList>
            <person name="Kawai M."/>
            <person name="Futagami T."/>
            <person name="Toyoda A."/>
            <person name="Takaki Y."/>
            <person name="Nishi S."/>
            <person name="Hori S."/>
            <person name="Arai W."/>
            <person name="Tsubouchi T."/>
            <person name="Morono Y."/>
            <person name="Uchiyama I."/>
            <person name="Ito T."/>
            <person name="Fujiyama A."/>
            <person name="Inagaki F."/>
            <person name="Takami H."/>
        </authorList>
    </citation>
    <scope>NUCLEOTIDE SEQUENCE</scope>
    <source>
        <strain evidence="2">Expedition CK06-06</strain>
    </source>
</reference>
<dbReference type="EMBL" id="BARW01000315">
    <property type="protein sequence ID" value="GAI62624.1"/>
    <property type="molecule type" value="Genomic_DNA"/>
</dbReference>
<comment type="caution">
    <text evidence="2">The sequence shown here is derived from an EMBL/GenBank/DDBJ whole genome shotgun (WGS) entry which is preliminary data.</text>
</comment>
<keyword evidence="1" id="KW-0812">Transmembrane</keyword>
<proteinExistence type="predicted"/>
<gene>
    <name evidence="2" type="ORF">S12H4_01546</name>
</gene>
<evidence type="ECO:0000256" key="1">
    <source>
        <dbReference type="SAM" id="Phobius"/>
    </source>
</evidence>
<accession>X1S4A8</accession>
<protein>
    <submittedName>
        <fullName evidence="2">Uncharacterized protein</fullName>
    </submittedName>
</protein>
<sequence length="49" mass="4763">MPSKTIVAIVAVAAIIITCVIKNIDGAIIGAGVAAIAGLGGYIAGRVKK</sequence>
<name>X1S4A8_9ZZZZ</name>